<accession>A0ABV2ZKS3</accession>
<dbReference type="EMBL" id="JBEZVE010000011">
    <property type="protein sequence ID" value="MEU3783152.1"/>
    <property type="molecule type" value="Genomic_DNA"/>
</dbReference>
<keyword evidence="7" id="KW-0067">ATP-binding</keyword>
<evidence type="ECO:0000256" key="7">
    <source>
        <dbReference type="ARBA" id="ARBA00022840"/>
    </source>
</evidence>
<keyword evidence="10" id="KW-1133">Transmembrane helix</keyword>
<sequence>MTPPHASAPTARSPVPPTRLPEPQTSDPEQRVIFSIISRLAEWRVADRAHPRVRRWGVPALCALLGIPSMFNPANNAGPLVQLALTVAFTVPLLWRERRPMLVFALTTAVSVAALPLGAFNGADAARAVALYNVGRLGTPRQLVLALGITIVQLVAWATVYWTGGQLESATRPEVVTALAMAAMAAFAGLGLAGRLVNTVIVTLDKDRDQRARLAAAQERARVSREMHDILGHTLAVIVGLADGAAALTATKPESGAETLRIIGDSGRDALAELRRLLAVIGDDGASRSDAPLAPQPGLADLDGLLDRFRAAGPTAALHTEGHLTGLSQGLQLAVYRIVQEGLTNALKHAAPDTTVTVRVIAATDAVHVTVEDTGPPRQPADGPRHAGQGLVGMRERAALYQGRVSSGRNARGGWTVHARLLPTAPTIHPEKHPT</sequence>
<keyword evidence="6 12" id="KW-0418">Kinase</keyword>
<organism evidence="12 13">
    <name type="scientific">Streptomyces sp. 900129855</name>
    <dbReference type="NCBI Taxonomy" id="3155129"/>
    <lineage>
        <taxon>Bacteria</taxon>
        <taxon>Bacillati</taxon>
        <taxon>Actinomycetota</taxon>
        <taxon>Actinomycetes</taxon>
        <taxon>Kitasatosporales</taxon>
        <taxon>Streptomycetaceae</taxon>
        <taxon>Streptomyces</taxon>
    </lineage>
</organism>
<dbReference type="EC" id="2.7.13.3" evidence="2"/>
<dbReference type="SUPFAM" id="SSF55874">
    <property type="entry name" value="ATPase domain of HSP90 chaperone/DNA topoisomerase II/histidine kinase"/>
    <property type="match status" value="1"/>
</dbReference>
<keyword evidence="8" id="KW-0902">Two-component regulatory system</keyword>
<dbReference type="Proteomes" id="UP001550739">
    <property type="component" value="Unassembled WGS sequence"/>
</dbReference>
<dbReference type="PANTHER" id="PTHR24421">
    <property type="entry name" value="NITRATE/NITRITE SENSOR PROTEIN NARX-RELATED"/>
    <property type="match status" value="1"/>
</dbReference>
<evidence type="ECO:0000256" key="2">
    <source>
        <dbReference type="ARBA" id="ARBA00012438"/>
    </source>
</evidence>
<evidence type="ECO:0000256" key="1">
    <source>
        <dbReference type="ARBA" id="ARBA00000085"/>
    </source>
</evidence>
<keyword evidence="3" id="KW-0597">Phosphoprotein</keyword>
<protein>
    <recommendedName>
        <fullName evidence="2">histidine kinase</fullName>
        <ecNumber evidence="2">2.7.13.3</ecNumber>
    </recommendedName>
</protein>
<dbReference type="SMART" id="SM00387">
    <property type="entry name" value="HATPase_c"/>
    <property type="match status" value="1"/>
</dbReference>
<dbReference type="GO" id="GO:0016301">
    <property type="term" value="F:kinase activity"/>
    <property type="evidence" value="ECO:0007669"/>
    <property type="project" value="UniProtKB-KW"/>
</dbReference>
<keyword evidence="10" id="KW-0472">Membrane</keyword>
<keyword evidence="13" id="KW-1185">Reference proteome</keyword>
<dbReference type="Gene3D" id="1.20.5.1930">
    <property type="match status" value="1"/>
</dbReference>
<evidence type="ECO:0000256" key="4">
    <source>
        <dbReference type="ARBA" id="ARBA00022679"/>
    </source>
</evidence>
<dbReference type="InterPro" id="IPR055558">
    <property type="entry name" value="DUF7134"/>
</dbReference>
<dbReference type="PANTHER" id="PTHR24421:SF10">
    <property type="entry name" value="NITRATE_NITRITE SENSOR PROTEIN NARQ"/>
    <property type="match status" value="1"/>
</dbReference>
<dbReference type="InterPro" id="IPR011712">
    <property type="entry name" value="Sig_transdc_His_kin_sub3_dim/P"/>
</dbReference>
<dbReference type="RefSeq" id="WP_334582819.1">
    <property type="nucleotide sequence ID" value="NZ_JBEZVE010000011.1"/>
</dbReference>
<gene>
    <name evidence="12" type="ORF">AB0E89_21815</name>
</gene>
<feature type="region of interest" description="Disordered" evidence="9">
    <location>
        <begin position="1"/>
        <end position="28"/>
    </location>
</feature>
<comment type="catalytic activity">
    <reaction evidence="1">
        <text>ATP + protein L-histidine = ADP + protein N-phospho-L-histidine.</text>
        <dbReference type="EC" id="2.7.13.3"/>
    </reaction>
</comment>
<dbReference type="InterPro" id="IPR036890">
    <property type="entry name" value="HATPase_C_sf"/>
</dbReference>
<dbReference type="InterPro" id="IPR050482">
    <property type="entry name" value="Sensor_HK_TwoCompSys"/>
</dbReference>
<evidence type="ECO:0000313" key="12">
    <source>
        <dbReference type="EMBL" id="MEU3783152.1"/>
    </source>
</evidence>
<feature type="transmembrane region" description="Helical" evidence="10">
    <location>
        <begin position="175"/>
        <end position="197"/>
    </location>
</feature>
<feature type="transmembrane region" description="Helical" evidence="10">
    <location>
        <begin position="143"/>
        <end position="163"/>
    </location>
</feature>
<evidence type="ECO:0000256" key="10">
    <source>
        <dbReference type="SAM" id="Phobius"/>
    </source>
</evidence>
<evidence type="ECO:0000256" key="6">
    <source>
        <dbReference type="ARBA" id="ARBA00022777"/>
    </source>
</evidence>
<feature type="domain" description="Histidine kinase/HSP90-like ATPase" evidence="11">
    <location>
        <begin position="330"/>
        <end position="425"/>
    </location>
</feature>
<evidence type="ECO:0000256" key="8">
    <source>
        <dbReference type="ARBA" id="ARBA00023012"/>
    </source>
</evidence>
<reference evidence="12 13" key="1">
    <citation type="submission" date="2024-06" db="EMBL/GenBank/DDBJ databases">
        <title>The Natural Products Discovery Center: Release of the First 8490 Sequenced Strains for Exploring Actinobacteria Biosynthetic Diversity.</title>
        <authorList>
            <person name="Kalkreuter E."/>
            <person name="Kautsar S.A."/>
            <person name="Yang D."/>
            <person name="Bader C.D."/>
            <person name="Teijaro C.N."/>
            <person name="Fluegel L."/>
            <person name="Davis C.M."/>
            <person name="Simpson J.R."/>
            <person name="Lauterbach L."/>
            <person name="Steele A.D."/>
            <person name="Gui C."/>
            <person name="Meng S."/>
            <person name="Li G."/>
            <person name="Viehrig K."/>
            <person name="Ye F."/>
            <person name="Su P."/>
            <person name="Kiefer A.F."/>
            <person name="Nichols A."/>
            <person name="Cepeda A.J."/>
            <person name="Yan W."/>
            <person name="Fan B."/>
            <person name="Jiang Y."/>
            <person name="Adhikari A."/>
            <person name="Zheng C.-J."/>
            <person name="Schuster L."/>
            <person name="Cowan T.M."/>
            <person name="Smanski M.J."/>
            <person name="Chevrette M.G."/>
            <person name="De Carvalho L.P.S."/>
            <person name="Shen B."/>
        </authorList>
    </citation>
    <scope>NUCLEOTIDE SEQUENCE [LARGE SCALE GENOMIC DNA]</scope>
    <source>
        <strain evidence="12 13">NPDC033843</strain>
    </source>
</reference>
<evidence type="ECO:0000256" key="9">
    <source>
        <dbReference type="SAM" id="MobiDB-lite"/>
    </source>
</evidence>
<comment type="caution">
    <text evidence="12">The sequence shown here is derived from an EMBL/GenBank/DDBJ whole genome shotgun (WGS) entry which is preliminary data.</text>
</comment>
<dbReference type="Pfam" id="PF23539">
    <property type="entry name" value="DUF7134"/>
    <property type="match status" value="1"/>
</dbReference>
<dbReference type="CDD" id="cd16917">
    <property type="entry name" value="HATPase_UhpB-NarQ-NarX-like"/>
    <property type="match status" value="1"/>
</dbReference>
<proteinExistence type="predicted"/>
<evidence type="ECO:0000256" key="3">
    <source>
        <dbReference type="ARBA" id="ARBA00022553"/>
    </source>
</evidence>
<feature type="transmembrane region" description="Helical" evidence="10">
    <location>
        <begin position="102"/>
        <end position="123"/>
    </location>
</feature>
<keyword evidence="10" id="KW-0812">Transmembrane</keyword>
<evidence type="ECO:0000256" key="5">
    <source>
        <dbReference type="ARBA" id="ARBA00022741"/>
    </source>
</evidence>
<dbReference type="Pfam" id="PF02518">
    <property type="entry name" value="HATPase_c"/>
    <property type="match status" value="1"/>
</dbReference>
<evidence type="ECO:0000259" key="11">
    <source>
        <dbReference type="SMART" id="SM00387"/>
    </source>
</evidence>
<dbReference type="Pfam" id="PF07730">
    <property type="entry name" value="HisKA_3"/>
    <property type="match status" value="1"/>
</dbReference>
<dbReference type="InterPro" id="IPR003594">
    <property type="entry name" value="HATPase_dom"/>
</dbReference>
<dbReference type="Gene3D" id="3.30.565.10">
    <property type="entry name" value="Histidine kinase-like ATPase, C-terminal domain"/>
    <property type="match status" value="1"/>
</dbReference>
<evidence type="ECO:0000313" key="13">
    <source>
        <dbReference type="Proteomes" id="UP001550739"/>
    </source>
</evidence>
<keyword evidence="4" id="KW-0808">Transferase</keyword>
<keyword evidence="5" id="KW-0547">Nucleotide-binding</keyword>
<name>A0ABV2ZKS3_9ACTN</name>